<evidence type="ECO:0000256" key="4">
    <source>
        <dbReference type="ARBA" id="ARBA00022705"/>
    </source>
</evidence>
<evidence type="ECO:0000256" key="13">
    <source>
        <dbReference type="ARBA" id="ARBA00040794"/>
    </source>
</evidence>
<comment type="similarity">
    <text evidence="2">Belongs to the Nudix hydrolase family.</text>
</comment>
<evidence type="ECO:0000256" key="5">
    <source>
        <dbReference type="ARBA" id="ARBA00022723"/>
    </source>
</evidence>
<keyword evidence="5 18" id="KW-0479">Metal-binding</keyword>
<feature type="domain" description="Nudix hydrolase" evidence="19">
    <location>
        <begin position="53"/>
        <end position="180"/>
    </location>
</feature>
<organism evidence="20 21">
    <name type="scientific">Psittacicella hinzii</name>
    <dbReference type="NCBI Taxonomy" id="2028575"/>
    <lineage>
        <taxon>Bacteria</taxon>
        <taxon>Pseudomonadati</taxon>
        <taxon>Pseudomonadota</taxon>
        <taxon>Gammaproteobacteria</taxon>
        <taxon>Pasteurellales</taxon>
        <taxon>Psittacicellaceae</taxon>
        <taxon>Psittacicella</taxon>
    </lineage>
</organism>
<keyword evidence="3" id="KW-0515">Mutator protein</keyword>
<comment type="cofactor">
    <cofactor evidence="1 18">
        <name>Mg(2+)</name>
        <dbReference type="ChEBI" id="CHEBI:18420"/>
    </cofactor>
</comment>
<evidence type="ECO:0000256" key="8">
    <source>
        <dbReference type="ARBA" id="ARBA00022842"/>
    </source>
</evidence>
<evidence type="ECO:0000256" key="3">
    <source>
        <dbReference type="ARBA" id="ARBA00022457"/>
    </source>
</evidence>
<dbReference type="GO" id="GO:0044715">
    <property type="term" value="F:8-oxo-dGDP phosphatase activity"/>
    <property type="evidence" value="ECO:0007669"/>
    <property type="project" value="TreeGrafter"/>
</dbReference>
<dbReference type="GO" id="GO:0008413">
    <property type="term" value="F:8-oxo-7,8-dihydroguanosine triphosphate pyrophosphatase activity"/>
    <property type="evidence" value="ECO:0007669"/>
    <property type="project" value="InterPro"/>
</dbReference>
<keyword evidence="9" id="KW-0234">DNA repair</keyword>
<reference evidence="20 21" key="1">
    <citation type="submission" date="2017-08" db="EMBL/GenBank/DDBJ databases">
        <title>Reclassification of Bisgaard taxon 37 and 44.</title>
        <authorList>
            <person name="Christensen H."/>
        </authorList>
    </citation>
    <scope>NUCLEOTIDE SEQUENCE [LARGE SCALE GENOMIC DNA]</scope>
    <source>
        <strain evidence="20 21">111</strain>
    </source>
</reference>
<protein>
    <recommendedName>
        <fullName evidence="13">8-oxo-dGTP diphosphatase</fullName>
        <ecNumber evidence="12">3.6.1.55</ecNumber>
    </recommendedName>
    <alternativeName>
        <fullName evidence="16">7,8-dihydro-8-oxoguanine-triphosphatase</fullName>
    </alternativeName>
    <alternativeName>
        <fullName evidence="15">Mutator protein MutT</fullName>
    </alternativeName>
    <alternativeName>
        <fullName evidence="14">dGTP pyrophosphohydrolase</fullName>
    </alternativeName>
</protein>
<gene>
    <name evidence="20" type="ORF">CKF58_04740</name>
</gene>
<dbReference type="EC" id="3.6.1.55" evidence="12"/>
<comment type="caution">
    <text evidence="20">The sequence shown here is derived from an EMBL/GenBank/DDBJ whole genome shotgun (WGS) entry which is preliminary data.</text>
</comment>
<evidence type="ECO:0000256" key="6">
    <source>
        <dbReference type="ARBA" id="ARBA00022763"/>
    </source>
</evidence>
<dbReference type="InterPro" id="IPR047127">
    <property type="entry name" value="MutT-like"/>
</dbReference>
<dbReference type="InterPro" id="IPR015797">
    <property type="entry name" value="NUDIX_hydrolase-like_dom_sf"/>
</dbReference>
<evidence type="ECO:0000256" key="18">
    <source>
        <dbReference type="PIRSR" id="PIRSR603561-2"/>
    </source>
</evidence>
<dbReference type="OrthoDB" id="9810648at2"/>
<evidence type="ECO:0000256" key="9">
    <source>
        <dbReference type="ARBA" id="ARBA00023204"/>
    </source>
</evidence>
<name>A0A3A1YNE7_9GAMM</name>
<dbReference type="SUPFAM" id="SSF55811">
    <property type="entry name" value="Nudix"/>
    <property type="match status" value="1"/>
</dbReference>
<keyword evidence="8 18" id="KW-0460">Magnesium</keyword>
<dbReference type="GO" id="GO:0046872">
    <property type="term" value="F:metal ion binding"/>
    <property type="evidence" value="ECO:0007669"/>
    <property type="project" value="UniProtKB-KW"/>
</dbReference>
<proteinExistence type="inferred from homology"/>
<dbReference type="PROSITE" id="PS51462">
    <property type="entry name" value="NUDIX"/>
    <property type="match status" value="1"/>
</dbReference>
<dbReference type="GO" id="GO:0044716">
    <property type="term" value="F:8-oxo-GDP phosphatase activity"/>
    <property type="evidence" value="ECO:0007669"/>
    <property type="project" value="TreeGrafter"/>
</dbReference>
<evidence type="ECO:0000313" key="21">
    <source>
        <dbReference type="Proteomes" id="UP000265916"/>
    </source>
</evidence>
<evidence type="ECO:0000256" key="12">
    <source>
        <dbReference type="ARBA" id="ARBA00038905"/>
    </source>
</evidence>
<feature type="binding site" evidence="17">
    <location>
        <position position="74"/>
    </location>
    <ligand>
        <name>8-oxo-dGTP</name>
        <dbReference type="ChEBI" id="CHEBI:77896"/>
    </ligand>
</feature>
<feature type="binding site" evidence="18">
    <location>
        <position position="88"/>
    </location>
    <ligand>
        <name>Mg(2+)</name>
        <dbReference type="ChEBI" id="CHEBI:18420"/>
    </ligand>
</feature>
<comment type="catalytic activity">
    <reaction evidence="11">
        <text>8-oxo-GTP + H2O = 8-oxo-GMP + diphosphate + H(+)</text>
        <dbReference type="Rhea" id="RHEA:67616"/>
        <dbReference type="ChEBI" id="CHEBI:15377"/>
        <dbReference type="ChEBI" id="CHEBI:15378"/>
        <dbReference type="ChEBI" id="CHEBI:33019"/>
        <dbReference type="ChEBI" id="CHEBI:143553"/>
        <dbReference type="ChEBI" id="CHEBI:145694"/>
    </reaction>
</comment>
<dbReference type="InterPro" id="IPR000086">
    <property type="entry name" value="NUDIX_hydrolase_dom"/>
</dbReference>
<dbReference type="CDD" id="cd03425">
    <property type="entry name" value="NUDIX_MutT_NudA_like"/>
    <property type="match status" value="1"/>
</dbReference>
<keyword evidence="6" id="KW-0227">DNA damage</keyword>
<feature type="binding site" evidence="18">
    <location>
        <position position="108"/>
    </location>
    <ligand>
        <name>Mg(2+)</name>
        <dbReference type="ChEBI" id="CHEBI:18420"/>
    </ligand>
</feature>
<sequence length="189" mass="21776">MDNPQKLENNDTHIILNSLSDSATSFDAQEINVIEGAAPIYSQEELDALPDHELKHVVCGVIFNEYGQVLVSRRRAGVDYANSLEFPGGKVEYHEDHAAALKREFEEEVGITVDNFKLIYEQRVNGSSSPFHIFFYLVRDFFGQPYGAEGQEVFWLNVDEIDYNRFPPATQLLIQKYILTNEYMQEIYR</sequence>
<feature type="binding site" evidence="17">
    <location>
        <begin position="85"/>
        <end position="88"/>
    </location>
    <ligand>
        <name>8-oxo-dGTP</name>
        <dbReference type="ChEBI" id="CHEBI:77896"/>
    </ligand>
</feature>
<evidence type="ECO:0000256" key="7">
    <source>
        <dbReference type="ARBA" id="ARBA00022801"/>
    </source>
</evidence>
<comment type="catalytic activity">
    <reaction evidence="10">
        <text>8-oxo-dGTP + H2O = 8-oxo-dGMP + diphosphate + H(+)</text>
        <dbReference type="Rhea" id="RHEA:31575"/>
        <dbReference type="ChEBI" id="CHEBI:15377"/>
        <dbReference type="ChEBI" id="CHEBI:15378"/>
        <dbReference type="ChEBI" id="CHEBI:33019"/>
        <dbReference type="ChEBI" id="CHEBI:63224"/>
        <dbReference type="ChEBI" id="CHEBI:77896"/>
        <dbReference type="EC" id="3.6.1.55"/>
    </reaction>
</comment>
<dbReference type="GO" id="GO:0006260">
    <property type="term" value="P:DNA replication"/>
    <property type="evidence" value="ECO:0007669"/>
    <property type="project" value="UniProtKB-KW"/>
</dbReference>
<dbReference type="InterPro" id="IPR020084">
    <property type="entry name" value="NUDIX_hydrolase_CS"/>
</dbReference>
<dbReference type="GO" id="GO:0006281">
    <property type="term" value="P:DNA repair"/>
    <property type="evidence" value="ECO:0007669"/>
    <property type="project" value="UniProtKB-KW"/>
</dbReference>
<dbReference type="AlphaFoldDB" id="A0A3A1YNE7"/>
<accession>A0A3A1YNE7</accession>
<dbReference type="GO" id="GO:0035539">
    <property type="term" value="F:8-oxo-7,8-dihydrodeoxyguanosine triphosphate pyrophosphatase activity"/>
    <property type="evidence" value="ECO:0007669"/>
    <property type="project" value="UniProtKB-EC"/>
</dbReference>
<evidence type="ECO:0000313" key="20">
    <source>
        <dbReference type="EMBL" id="RIY37804.1"/>
    </source>
</evidence>
<dbReference type="InterPro" id="IPR003561">
    <property type="entry name" value="Mutator_MutT"/>
</dbReference>
<dbReference type="Gene3D" id="3.90.79.10">
    <property type="entry name" value="Nucleoside Triphosphate Pyrophosphohydrolase"/>
    <property type="match status" value="1"/>
</dbReference>
<evidence type="ECO:0000256" key="16">
    <source>
        <dbReference type="ARBA" id="ARBA00042798"/>
    </source>
</evidence>
<evidence type="ECO:0000256" key="10">
    <source>
        <dbReference type="ARBA" id="ARBA00035861"/>
    </source>
</evidence>
<dbReference type="PANTHER" id="PTHR47707">
    <property type="entry name" value="8-OXO-DGTP DIPHOSPHATASE"/>
    <property type="match status" value="1"/>
</dbReference>
<evidence type="ECO:0000256" key="11">
    <source>
        <dbReference type="ARBA" id="ARBA00036904"/>
    </source>
</evidence>
<dbReference type="RefSeq" id="WP_119531496.1">
    <property type="nucleotide sequence ID" value="NZ_JBHSSP010000003.1"/>
</dbReference>
<evidence type="ECO:0000256" key="15">
    <source>
        <dbReference type="ARBA" id="ARBA00041979"/>
    </source>
</evidence>
<dbReference type="PROSITE" id="PS00893">
    <property type="entry name" value="NUDIX_BOX"/>
    <property type="match status" value="1"/>
</dbReference>
<keyword evidence="4" id="KW-0235">DNA replication</keyword>
<evidence type="ECO:0000256" key="17">
    <source>
        <dbReference type="PIRSR" id="PIRSR603561-1"/>
    </source>
</evidence>
<keyword evidence="7" id="KW-0378">Hydrolase</keyword>
<dbReference type="Proteomes" id="UP000265916">
    <property type="component" value="Unassembled WGS sequence"/>
</dbReference>
<evidence type="ECO:0000259" key="19">
    <source>
        <dbReference type="PROSITE" id="PS51462"/>
    </source>
</evidence>
<dbReference type="EMBL" id="NRJG01000082">
    <property type="protein sequence ID" value="RIY37804.1"/>
    <property type="molecule type" value="Genomic_DNA"/>
</dbReference>
<dbReference type="Pfam" id="PF00293">
    <property type="entry name" value="NUDIX"/>
    <property type="match status" value="1"/>
</dbReference>
<evidence type="ECO:0000256" key="2">
    <source>
        <dbReference type="ARBA" id="ARBA00005582"/>
    </source>
</evidence>
<keyword evidence="21" id="KW-1185">Reference proteome</keyword>
<evidence type="ECO:0000256" key="1">
    <source>
        <dbReference type="ARBA" id="ARBA00001946"/>
    </source>
</evidence>
<dbReference type="NCBIfam" id="TIGR00586">
    <property type="entry name" value="mutt"/>
    <property type="match status" value="1"/>
</dbReference>
<dbReference type="PANTHER" id="PTHR47707:SF1">
    <property type="entry name" value="NUDIX HYDROLASE FAMILY PROTEIN"/>
    <property type="match status" value="1"/>
</dbReference>
<evidence type="ECO:0000256" key="14">
    <source>
        <dbReference type="ARBA" id="ARBA00041592"/>
    </source>
</evidence>